<dbReference type="AlphaFoldDB" id="A0A381Y1Q5"/>
<sequence length="82" mass="9203">MGKVQGVWFRAYARDNALSLNIDGWVKNDPDGSVFGEALGSETNIEQFTHILREGSPSSRVEDVLFEDSPDNGQLPEFEIRF</sequence>
<dbReference type="InterPro" id="IPR017968">
    <property type="entry name" value="Acylphosphatase_CS"/>
</dbReference>
<evidence type="ECO:0000259" key="5">
    <source>
        <dbReference type="PROSITE" id="PS51160"/>
    </source>
</evidence>
<evidence type="ECO:0000256" key="2">
    <source>
        <dbReference type="ARBA" id="ARBA00012150"/>
    </source>
</evidence>
<dbReference type="PROSITE" id="PS51160">
    <property type="entry name" value="ACYLPHOSPHATASE_3"/>
    <property type="match status" value="1"/>
</dbReference>
<evidence type="ECO:0000256" key="4">
    <source>
        <dbReference type="ARBA" id="ARBA00047645"/>
    </source>
</evidence>
<dbReference type="InterPro" id="IPR036046">
    <property type="entry name" value="Acylphosphatase-like_dom_sf"/>
</dbReference>
<dbReference type="Gene3D" id="3.30.70.100">
    <property type="match status" value="1"/>
</dbReference>
<dbReference type="PANTHER" id="PTHR10029">
    <property type="entry name" value="ACYLPHOSPHATASE"/>
    <property type="match status" value="1"/>
</dbReference>
<comment type="similarity">
    <text evidence="1">Belongs to the acylphosphatase family.</text>
</comment>
<feature type="domain" description="Acylphosphatase-like" evidence="5">
    <location>
        <begin position="1"/>
        <end position="82"/>
    </location>
</feature>
<comment type="catalytic activity">
    <reaction evidence="4">
        <text>an acyl phosphate + H2O = a carboxylate + phosphate + H(+)</text>
        <dbReference type="Rhea" id="RHEA:14965"/>
        <dbReference type="ChEBI" id="CHEBI:15377"/>
        <dbReference type="ChEBI" id="CHEBI:15378"/>
        <dbReference type="ChEBI" id="CHEBI:29067"/>
        <dbReference type="ChEBI" id="CHEBI:43474"/>
        <dbReference type="ChEBI" id="CHEBI:59918"/>
        <dbReference type="EC" id="3.6.1.7"/>
    </reaction>
</comment>
<dbReference type="PANTHER" id="PTHR10029:SF3">
    <property type="entry name" value="ACYLPHOSPHATASE-RELATED"/>
    <property type="match status" value="1"/>
</dbReference>
<reference evidence="6" key="1">
    <citation type="submission" date="2018-05" db="EMBL/GenBank/DDBJ databases">
        <authorList>
            <person name="Lanie J.A."/>
            <person name="Ng W.-L."/>
            <person name="Kazmierczak K.M."/>
            <person name="Andrzejewski T.M."/>
            <person name="Davidsen T.M."/>
            <person name="Wayne K.J."/>
            <person name="Tettelin H."/>
            <person name="Glass J.I."/>
            <person name="Rusch D."/>
            <person name="Podicherti R."/>
            <person name="Tsui H.-C.T."/>
            <person name="Winkler M.E."/>
        </authorList>
    </citation>
    <scope>NUCLEOTIDE SEQUENCE</scope>
</reference>
<dbReference type="InterPro" id="IPR001792">
    <property type="entry name" value="Acylphosphatase-like_dom"/>
</dbReference>
<dbReference type="PROSITE" id="PS00151">
    <property type="entry name" value="ACYLPHOSPHATASE_2"/>
    <property type="match status" value="1"/>
</dbReference>
<dbReference type="EC" id="3.6.1.7" evidence="2"/>
<accession>A0A381Y1Q5</accession>
<evidence type="ECO:0000256" key="1">
    <source>
        <dbReference type="ARBA" id="ARBA00005614"/>
    </source>
</evidence>
<dbReference type="Pfam" id="PF00708">
    <property type="entry name" value="Acylphosphatase"/>
    <property type="match status" value="1"/>
</dbReference>
<dbReference type="GO" id="GO:0003998">
    <property type="term" value="F:acylphosphatase activity"/>
    <property type="evidence" value="ECO:0007669"/>
    <property type="project" value="UniProtKB-EC"/>
</dbReference>
<proteinExistence type="inferred from homology"/>
<name>A0A381Y1Q5_9ZZZZ</name>
<evidence type="ECO:0000256" key="3">
    <source>
        <dbReference type="ARBA" id="ARBA00022801"/>
    </source>
</evidence>
<keyword evidence="3" id="KW-0378">Hydrolase</keyword>
<protein>
    <recommendedName>
        <fullName evidence="2">acylphosphatase</fullName>
        <ecNumber evidence="2">3.6.1.7</ecNumber>
    </recommendedName>
</protein>
<evidence type="ECO:0000313" key="6">
    <source>
        <dbReference type="EMBL" id="SVA70820.1"/>
    </source>
</evidence>
<dbReference type="InterPro" id="IPR020456">
    <property type="entry name" value="Acylphosphatase"/>
</dbReference>
<dbReference type="EMBL" id="UINC01017152">
    <property type="protein sequence ID" value="SVA70820.1"/>
    <property type="molecule type" value="Genomic_DNA"/>
</dbReference>
<gene>
    <name evidence="6" type="ORF">METZ01_LOCUS123674</name>
</gene>
<dbReference type="SUPFAM" id="SSF54975">
    <property type="entry name" value="Acylphosphatase/BLUF domain-like"/>
    <property type="match status" value="1"/>
</dbReference>
<organism evidence="6">
    <name type="scientific">marine metagenome</name>
    <dbReference type="NCBI Taxonomy" id="408172"/>
    <lineage>
        <taxon>unclassified sequences</taxon>
        <taxon>metagenomes</taxon>
        <taxon>ecological metagenomes</taxon>
    </lineage>
</organism>